<dbReference type="eggNOG" id="KOG4672">
    <property type="taxonomic scope" value="Eukaryota"/>
</dbReference>
<feature type="compositionally biased region" description="Pro residues" evidence="2">
    <location>
        <begin position="360"/>
        <end position="376"/>
    </location>
</feature>
<feature type="compositionally biased region" description="Low complexity" evidence="2">
    <location>
        <begin position="305"/>
        <end position="320"/>
    </location>
</feature>
<dbReference type="EMBL" id="KI925454">
    <property type="protein sequence ID" value="ETW86714.1"/>
    <property type="molecule type" value="Genomic_DNA"/>
</dbReference>
<feature type="coiled-coil region" evidence="1">
    <location>
        <begin position="59"/>
        <end position="86"/>
    </location>
</feature>
<dbReference type="RefSeq" id="XP_009540709.1">
    <property type="nucleotide sequence ID" value="XM_009542414.1"/>
</dbReference>
<dbReference type="Pfam" id="PF09429">
    <property type="entry name" value="Wbp11"/>
    <property type="match status" value="1"/>
</dbReference>
<evidence type="ECO:0000313" key="5">
    <source>
        <dbReference type="Proteomes" id="UP000030671"/>
    </source>
</evidence>
<feature type="compositionally biased region" description="Pro residues" evidence="2">
    <location>
        <begin position="228"/>
        <end position="244"/>
    </location>
</feature>
<evidence type="ECO:0000256" key="1">
    <source>
        <dbReference type="SAM" id="Coils"/>
    </source>
</evidence>
<feature type="compositionally biased region" description="Basic and acidic residues" evidence="2">
    <location>
        <begin position="24"/>
        <end position="35"/>
    </location>
</feature>
<protein>
    <recommendedName>
        <fullName evidence="3">Wbp11/ELF5/Saf1 N-terminal domain-containing protein</fullName>
    </recommendedName>
</protein>
<dbReference type="Pfam" id="PF12622">
    <property type="entry name" value="NpwBP"/>
    <property type="match status" value="1"/>
</dbReference>
<dbReference type="OrthoDB" id="205569at2759"/>
<keyword evidence="1" id="KW-0175">Coiled coil</keyword>
<feature type="compositionally biased region" description="Basic and acidic residues" evidence="2">
    <location>
        <begin position="466"/>
        <end position="479"/>
    </location>
</feature>
<dbReference type="GeneID" id="20677226"/>
<dbReference type="InterPro" id="IPR019007">
    <property type="entry name" value="Wbp11/ELF5/Saf1_N"/>
</dbReference>
<name>W4KLW9_HETIT</name>
<dbReference type="STRING" id="747525.W4KLW9"/>
<keyword evidence="5" id="KW-1185">Reference proteome</keyword>
<feature type="domain" description="Wbp11/ELF5/Saf1 N-terminal" evidence="3">
    <location>
        <begin position="4"/>
        <end position="78"/>
    </location>
</feature>
<feature type="compositionally biased region" description="Low complexity" evidence="2">
    <location>
        <begin position="215"/>
        <end position="227"/>
    </location>
</feature>
<dbReference type="KEGG" id="hir:HETIRDRAFT_468345"/>
<evidence type="ECO:0000256" key="2">
    <source>
        <dbReference type="SAM" id="MobiDB-lite"/>
    </source>
</evidence>
<dbReference type="Proteomes" id="UP000030671">
    <property type="component" value="Unassembled WGS sequence"/>
</dbReference>
<proteinExistence type="predicted"/>
<organism evidence="4 5">
    <name type="scientific">Heterobasidion irregulare (strain TC 32-1)</name>
    <dbReference type="NCBI Taxonomy" id="747525"/>
    <lineage>
        <taxon>Eukaryota</taxon>
        <taxon>Fungi</taxon>
        <taxon>Dikarya</taxon>
        <taxon>Basidiomycota</taxon>
        <taxon>Agaricomycotina</taxon>
        <taxon>Agaricomycetes</taxon>
        <taxon>Russulales</taxon>
        <taxon>Bondarzewiaceae</taxon>
        <taxon>Heterobasidion</taxon>
        <taxon>Heterobasidion annosum species complex</taxon>
    </lineage>
</organism>
<dbReference type="GO" id="GO:0006396">
    <property type="term" value="P:RNA processing"/>
    <property type="evidence" value="ECO:0007669"/>
    <property type="project" value="InterPro"/>
</dbReference>
<feature type="region of interest" description="Disordered" evidence="2">
    <location>
        <begin position="95"/>
        <end position="115"/>
    </location>
</feature>
<feature type="region of interest" description="Disordered" evidence="2">
    <location>
        <begin position="424"/>
        <end position="485"/>
    </location>
</feature>
<feature type="compositionally biased region" description="Basic and acidic residues" evidence="2">
    <location>
        <begin position="100"/>
        <end position="115"/>
    </location>
</feature>
<feature type="region of interest" description="Disordered" evidence="2">
    <location>
        <begin position="135"/>
        <end position="382"/>
    </location>
</feature>
<feature type="region of interest" description="Disordered" evidence="2">
    <location>
        <begin position="1"/>
        <end position="35"/>
    </location>
</feature>
<gene>
    <name evidence="4" type="ORF">HETIRDRAFT_468345</name>
</gene>
<evidence type="ECO:0000313" key="4">
    <source>
        <dbReference type="EMBL" id="ETW86714.1"/>
    </source>
</evidence>
<dbReference type="AlphaFoldDB" id="W4KLW9"/>
<dbReference type="HOGENOM" id="CLU_040947_0_0_1"/>
<feature type="compositionally biased region" description="Acidic residues" evidence="2">
    <location>
        <begin position="195"/>
        <end position="204"/>
    </location>
</feature>
<reference evidence="4 5" key="1">
    <citation type="journal article" date="2012" name="New Phytol.">
        <title>Insight into trade-off between wood decay and parasitism from the genome of a fungal forest pathogen.</title>
        <authorList>
            <person name="Olson A."/>
            <person name="Aerts A."/>
            <person name="Asiegbu F."/>
            <person name="Belbahri L."/>
            <person name="Bouzid O."/>
            <person name="Broberg A."/>
            <person name="Canback B."/>
            <person name="Coutinho P.M."/>
            <person name="Cullen D."/>
            <person name="Dalman K."/>
            <person name="Deflorio G."/>
            <person name="van Diepen L.T."/>
            <person name="Dunand C."/>
            <person name="Duplessis S."/>
            <person name="Durling M."/>
            <person name="Gonthier P."/>
            <person name="Grimwood J."/>
            <person name="Fossdal C.G."/>
            <person name="Hansson D."/>
            <person name="Henrissat B."/>
            <person name="Hietala A."/>
            <person name="Himmelstrand K."/>
            <person name="Hoffmeister D."/>
            <person name="Hogberg N."/>
            <person name="James T.Y."/>
            <person name="Karlsson M."/>
            <person name="Kohler A."/>
            <person name="Kues U."/>
            <person name="Lee Y.H."/>
            <person name="Lin Y.C."/>
            <person name="Lind M."/>
            <person name="Lindquist E."/>
            <person name="Lombard V."/>
            <person name="Lucas S."/>
            <person name="Lunden K."/>
            <person name="Morin E."/>
            <person name="Murat C."/>
            <person name="Park J."/>
            <person name="Raffaello T."/>
            <person name="Rouze P."/>
            <person name="Salamov A."/>
            <person name="Schmutz J."/>
            <person name="Solheim H."/>
            <person name="Stahlberg J."/>
            <person name="Velez H."/>
            <person name="de Vries R.P."/>
            <person name="Wiebenga A."/>
            <person name="Woodward S."/>
            <person name="Yakovlev I."/>
            <person name="Garbelotto M."/>
            <person name="Martin F."/>
            <person name="Grigoriev I.V."/>
            <person name="Stenlid J."/>
        </authorList>
    </citation>
    <scope>NUCLEOTIDE SEQUENCE [LARGE SCALE GENOMIC DNA]</scope>
    <source>
        <strain evidence="4 5">TC 32-1</strain>
    </source>
</reference>
<sequence length="485" mass="52339">MAKGKNVNPADAFRKSQRKKELKKNKAERSKARDFALVKKDTSEFEDEISALSSNPTPSAADQKRLKDLKTELENINKKKEEYVVEHPEHRRLVYRARKSTKDHNENEDINPVERTRKLFDKNGIPIHPERSIYYDPVMNPFGVAPPGMPYLERPLRPDEMQVEEQEEEEGSDDDIAMPDGPPPGPDNVEAMKQEEEESDDDIPMPEGPPPPKPGSDSNPSYPLLPLSQPPPFDLHPPLPPPPGVNISQQGFPPPPPPPPGFPLPPPNTLSLPPIPPGFAPGSIPPPPPPGFPQGPMPPFPPNAFPHAFLPPQGFYMPGGFPSPPPGFFPRRAQSTSSVQDPLSSVPHQIYQGHRGTRNVPPPPTSGLPPPPPPPSATNTMTSATVFAAPQMRDLKKESTAFVPASLKRKKAGAVAVAATGGGPINAAPSLGPAEAGGPSVGPQRPDLLSTLKGQLGGSSVGPKVDSSKPKNDYERFVEEMGDLL</sequence>
<feature type="compositionally biased region" description="Polar residues" evidence="2">
    <location>
        <begin position="333"/>
        <end position="347"/>
    </location>
</feature>
<accession>W4KLW9</accession>
<dbReference type="InParanoid" id="W4KLW9"/>
<evidence type="ECO:0000259" key="3">
    <source>
        <dbReference type="Pfam" id="PF09429"/>
    </source>
</evidence>
<feature type="compositionally biased region" description="Acidic residues" evidence="2">
    <location>
        <begin position="161"/>
        <end position="177"/>
    </location>
</feature>
<feature type="compositionally biased region" description="Pro residues" evidence="2">
    <location>
        <begin position="252"/>
        <end position="304"/>
    </location>
</feature>